<feature type="coiled-coil region" evidence="1">
    <location>
        <begin position="156"/>
        <end position="206"/>
    </location>
</feature>
<evidence type="ECO:0000259" key="5">
    <source>
        <dbReference type="Pfam" id="PF14257"/>
    </source>
</evidence>
<dbReference type="PROSITE" id="PS51257">
    <property type="entry name" value="PROKAR_LIPOPROTEIN"/>
    <property type="match status" value="1"/>
</dbReference>
<reference evidence="7" key="1">
    <citation type="submission" date="2016-10" db="EMBL/GenBank/DDBJ databases">
        <authorList>
            <person name="Varghese N."/>
            <person name="Submissions S."/>
        </authorList>
    </citation>
    <scope>NUCLEOTIDE SEQUENCE [LARGE SCALE GENOMIC DNA]</scope>
    <source>
        <strain evidence="7">DSM 17038</strain>
    </source>
</reference>
<feature type="domain" description="DUF4349" evidence="5">
    <location>
        <begin position="64"/>
        <end position="274"/>
    </location>
</feature>
<evidence type="ECO:0000313" key="7">
    <source>
        <dbReference type="Proteomes" id="UP000199337"/>
    </source>
</evidence>
<keyword evidence="1" id="KW-0175">Coiled coil</keyword>
<dbReference type="AlphaFoldDB" id="A0A1I2P4I3"/>
<dbReference type="EMBL" id="FOOX01000002">
    <property type="protein sequence ID" value="SFG11112.1"/>
    <property type="molecule type" value="Genomic_DNA"/>
</dbReference>
<evidence type="ECO:0000313" key="6">
    <source>
        <dbReference type="EMBL" id="SFG11112.1"/>
    </source>
</evidence>
<name>A0A1I2P4I3_9FIRM</name>
<dbReference type="RefSeq" id="WP_165613356.1">
    <property type="nucleotide sequence ID" value="NZ_FOOX01000002.1"/>
</dbReference>
<dbReference type="Pfam" id="PF14257">
    <property type="entry name" value="DUF4349"/>
    <property type="match status" value="1"/>
</dbReference>
<evidence type="ECO:0000256" key="2">
    <source>
        <dbReference type="SAM" id="MobiDB-lite"/>
    </source>
</evidence>
<feature type="signal peptide" evidence="4">
    <location>
        <begin position="1"/>
        <end position="27"/>
    </location>
</feature>
<gene>
    <name evidence="6" type="ORF">SAMN05660649_00714</name>
</gene>
<dbReference type="STRING" id="341036.SAMN05660649_00714"/>
<keyword evidence="3" id="KW-0472">Membrane</keyword>
<sequence length="289" mass="32082">MRKIIFLLAVIIMFVLMLSGCGSSKQAETASAPGAPAYDQQVSVNNQSTAQEEAKPDDNNGLEQKIIREAQLLLLVPDVNKAAEKLEDMAGKSGGYVQNAHLWQGNGGMQGQLTLRVPTGKMDSFIPEIEALGQVKSKNVSGKNVTEEYYDTEARRKNLERQESRYLELLKEAKTVKDMLEIEQELSRVRGEIESLQARLKVLDNLTELATINVDLEAPRNISTGITLKEPLDQRVKAAWLRGINGMANMAEGLIVLLFMLLPYSPVFAVVGFIGYRVWKKRSSKNNDS</sequence>
<dbReference type="InterPro" id="IPR025645">
    <property type="entry name" value="DUF4349"/>
</dbReference>
<feature type="region of interest" description="Disordered" evidence="2">
    <location>
        <begin position="41"/>
        <end position="60"/>
    </location>
</feature>
<feature type="compositionally biased region" description="Polar residues" evidence="2">
    <location>
        <begin position="41"/>
        <end position="51"/>
    </location>
</feature>
<keyword evidence="4" id="KW-0732">Signal</keyword>
<feature type="transmembrane region" description="Helical" evidence="3">
    <location>
        <begin position="254"/>
        <end position="276"/>
    </location>
</feature>
<keyword evidence="3" id="KW-1133">Transmembrane helix</keyword>
<evidence type="ECO:0000256" key="3">
    <source>
        <dbReference type="SAM" id="Phobius"/>
    </source>
</evidence>
<protein>
    <recommendedName>
        <fullName evidence="5">DUF4349 domain-containing protein</fullName>
    </recommendedName>
</protein>
<accession>A0A1I2P4I3</accession>
<evidence type="ECO:0000256" key="4">
    <source>
        <dbReference type="SAM" id="SignalP"/>
    </source>
</evidence>
<organism evidence="6 7">
    <name type="scientific">Desulfotruncus arcticus DSM 17038</name>
    <dbReference type="NCBI Taxonomy" id="1121424"/>
    <lineage>
        <taxon>Bacteria</taxon>
        <taxon>Bacillati</taxon>
        <taxon>Bacillota</taxon>
        <taxon>Clostridia</taxon>
        <taxon>Eubacteriales</taxon>
        <taxon>Desulfallaceae</taxon>
        <taxon>Desulfotruncus</taxon>
    </lineage>
</organism>
<keyword evidence="3" id="KW-0812">Transmembrane</keyword>
<dbReference type="Proteomes" id="UP000199337">
    <property type="component" value="Unassembled WGS sequence"/>
</dbReference>
<proteinExistence type="predicted"/>
<feature type="chain" id="PRO_5011721826" description="DUF4349 domain-containing protein" evidence="4">
    <location>
        <begin position="28"/>
        <end position="289"/>
    </location>
</feature>
<evidence type="ECO:0000256" key="1">
    <source>
        <dbReference type="SAM" id="Coils"/>
    </source>
</evidence>
<keyword evidence="7" id="KW-1185">Reference proteome</keyword>